<dbReference type="RefSeq" id="WP_170231604.1">
    <property type="nucleotide sequence ID" value="NZ_VFPA01000004.1"/>
</dbReference>
<dbReference type="InterPro" id="IPR013320">
    <property type="entry name" value="ConA-like_dom_sf"/>
</dbReference>
<evidence type="ECO:0000259" key="2">
    <source>
        <dbReference type="Pfam" id="PF08787"/>
    </source>
</evidence>
<feature type="domain" description="Alginate lyase 2" evidence="2">
    <location>
        <begin position="103"/>
        <end position="309"/>
    </location>
</feature>
<dbReference type="EMBL" id="VFPA01000004">
    <property type="protein sequence ID" value="TQM05957.1"/>
    <property type="molecule type" value="Genomic_DNA"/>
</dbReference>
<feature type="region of interest" description="Disordered" evidence="1">
    <location>
        <begin position="35"/>
        <end position="93"/>
    </location>
</feature>
<reference evidence="3 4" key="1">
    <citation type="submission" date="2019-06" db="EMBL/GenBank/DDBJ databases">
        <title>Sequencing the genomes of 1000 actinobacteria strains.</title>
        <authorList>
            <person name="Klenk H.-P."/>
        </authorList>
    </citation>
    <scope>NUCLEOTIDE SEQUENCE [LARGE SCALE GENOMIC DNA]</scope>
    <source>
        <strain evidence="3 4">DSM 45301</strain>
    </source>
</reference>
<keyword evidence="3" id="KW-0456">Lyase</keyword>
<evidence type="ECO:0000256" key="1">
    <source>
        <dbReference type="SAM" id="MobiDB-lite"/>
    </source>
</evidence>
<dbReference type="InterPro" id="IPR014895">
    <property type="entry name" value="Alginate_lyase_2"/>
</dbReference>
<dbReference type="Pfam" id="PF08787">
    <property type="entry name" value="Alginate_lyase2"/>
    <property type="match status" value="1"/>
</dbReference>
<name>A0A543D9D4_9PSEU</name>
<gene>
    <name evidence="3" type="ORF">FB558_6182</name>
</gene>
<accession>A0A543D9D4</accession>
<organism evidence="3 4">
    <name type="scientific">Pseudonocardia kunmingensis</name>
    <dbReference type="NCBI Taxonomy" id="630975"/>
    <lineage>
        <taxon>Bacteria</taxon>
        <taxon>Bacillati</taxon>
        <taxon>Actinomycetota</taxon>
        <taxon>Actinomycetes</taxon>
        <taxon>Pseudonocardiales</taxon>
        <taxon>Pseudonocardiaceae</taxon>
        <taxon>Pseudonocardia</taxon>
    </lineage>
</organism>
<evidence type="ECO:0000313" key="4">
    <source>
        <dbReference type="Proteomes" id="UP000315677"/>
    </source>
</evidence>
<dbReference type="SUPFAM" id="SSF49899">
    <property type="entry name" value="Concanavalin A-like lectins/glucanases"/>
    <property type="match status" value="1"/>
</dbReference>
<protein>
    <submittedName>
        <fullName evidence="3">Alginate lyase</fullName>
    </submittedName>
</protein>
<feature type="compositionally biased region" description="Acidic residues" evidence="1">
    <location>
        <begin position="68"/>
        <end position="84"/>
    </location>
</feature>
<feature type="region of interest" description="Disordered" evidence="1">
    <location>
        <begin position="106"/>
        <end position="126"/>
    </location>
</feature>
<sequence length="311" mass="32899">MAAVIAVVGSALSLNGVLGAPESDAGVDLASDDLAILPPAPTLPVLDAPDDESAEPTEPTPEPTSTEEPAEEGEGEGESSEESEAPAAAALRKASKFAGELIDPSKWYLTLPTGNEGSPDTVEGSELDTYDSEYFTLNDSKDGIVFTANAGGVTTKNSKYPRSELREMDGSEKASWDGRSGTHVMELDQAITKTPSTKPDVIAGQIHGGDDDVMQIHLSGSELTVKYADGKKDVVLDDSYRLGERFRVKIESSDGHVKVWHNGELKADLPIYGAESYFKAGAYVNSNTEKGASSSDEGQVVIYDLKISHSS</sequence>
<keyword evidence="4" id="KW-1185">Reference proteome</keyword>
<dbReference type="Proteomes" id="UP000315677">
    <property type="component" value="Unassembled WGS sequence"/>
</dbReference>
<proteinExistence type="predicted"/>
<dbReference type="Gene3D" id="2.60.120.200">
    <property type="match status" value="1"/>
</dbReference>
<evidence type="ECO:0000313" key="3">
    <source>
        <dbReference type="EMBL" id="TQM05957.1"/>
    </source>
</evidence>
<comment type="caution">
    <text evidence="3">The sequence shown here is derived from an EMBL/GenBank/DDBJ whole genome shotgun (WGS) entry which is preliminary data.</text>
</comment>
<dbReference type="GO" id="GO:0016829">
    <property type="term" value="F:lyase activity"/>
    <property type="evidence" value="ECO:0007669"/>
    <property type="project" value="UniProtKB-KW"/>
</dbReference>
<dbReference type="AlphaFoldDB" id="A0A543D9D4"/>